<dbReference type="InterPro" id="IPR000719">
    <property type="entry name" value="Prot_kinase_dom"/>
</dbReference>
<organism evidence="4 5">
    <name type="scientific">Blattamonas nauphoetae</name>
    <dbReference type="NCBI Taxonomy" id="2049346"/>
    <lineage>
        <taxon>Eukaryota</taxon>
        <taxon>Metamonada</taxon>
        <taxon>Preaxostyla</taxon>
        <taxon>Oxymonadida</taxon>
        <taxon>Blattamonas</taxon>
    </lineage>
</organism>
<feature type="region of interest" description="Disordered" evidence="1">
    <location>
        <begin position="1266"/>
        <end position="1287"/>
    </location>
</feature>
<feature type="region of interest" description="Disordered" evidence="1">
    <location>
        <begin position="1095"/>
        <end position="1123"/>
    </location>
</feature>
<evidence type="ECO:0000313" key="5">
    <source>
        <dbReference type="Proteomes" id="UP001281761"/>
    </source>
</evidence>
<dbReference type="PROSITE" id="PS00108">
    <property type="entry name" value="PROTEIN_KINASE_ST"/>
    <property type="match status" value="1"/>
</dbReference>
<sequence>MTSHADPSMLPTRSVSTLCVYLVKFQGGLAAVKIIAPLHNIDGEQKYAIHFFEQGIRNPFYIRIRNTTELNHQFILMMDYANLPTLICLVNERIPPLPERVAGIIIRQILISLAEFNEHGYIHRDLKLENVFLHFDGDDSVLAQISDYGILIPESEASTSKDLVGTPVYFAPELVYLSPRFSHKSDVWAVGVMLVNLLCRCYPFQGASTQQLYTSIQTKPHTITRRDLSQHCTEAINALLSKAPEQRPTAKEALEFPFFKQFEEEAKCGLTWTEFATVTSGMFPKPPKEIYYIPDTHKTELNYRNLTQFRKKPQVNPTPQISRHPPIVPRTNFSPPRQNISHPQHPYPLSLSAPMPNSNQPPPILNASLQTHPYPQFVQKPLPPTNYSPQTPPKQDSSVPLPQLVQPFLGPVSKAESRLNLVGLVNPGLQCYLNTVIQSLFHVPLFRHILLELPKLATPQFNFNRPPSPSDTLAMGMHRLFQLMFDSLTPVKTDLLTQTIQFPGFDVKSMNDNQDFRNRLLVGLSKELKNTSTRGFLSSLFCGRLVRVVKTEKNGKVSTQVHPEHFWSLRMPIELGSGIEEVLPQLLLPDSLGTKVKYYSLPPVLFVDLVRWKSDLHGLAKNNKKFTFPTSLDLSQLIEPLTLSEKFNGIQKKKEIKKARAGSVPSTQTSEKPSQSATLSSFLSFNQPRRQSQQLVWSSELLGFGEKEKEEQWLEKQKNHEYYKQSFIYRLVAVEVHRGTLQFGHYFTYVRPLKQDKWFLCDDSKISEVDEAEAVSGQFGGIVGGREVVQSAMSLLYIQTDFEAKIGMQNLNAEATAKKNDEEEVGKLQRRIKELEESLKEKDKDIERLKSAAEEKDERSRQELDSHKKREEDLSNVKAELATLREESTAQSEALKQKEEEIKHLEDEGKKNETEKAELNRKVGRLEETGERMSQEKAALEAKIRRLEEEGKKQNSEKAELEATVSRLKEAVKKHKEDEAHSDSMIETLSEERKSEESKKGDLEREISRLTEEGEKKESEKAELEATVSRLEGALKELEREKAESALMFVKLSEEREKEGSEKGVLEREILHLTEEGKKKESEKAELEATVSRLEGALKDLEREKETEMDGEEKKQNSEKIENSLQNALMEREQRDNKIKELLEENENTQKELRELEEGKHKLELQNSTFAAENLRLKSNLASLATNLTDEEKMQNDLKEQLTQAEQMITQLLVDNQTLKKENDSHKNTVERLTDQLRAEGTRHTQKEKEMDKQVKALEKRLCQSERAFSTEKQKHTESKRTQQEQAEELVRLQEEVEKNQKQIVDLQKRLAESENRPPAVQEFHIVDPNDHPRLVSVFDDGFRIRTKKGQTEDDIRRIIKGLQAENTQLTTARIELEAERVDLLANVDEMMIAIRQRDQEINRLNVRLTQATYQPETQSFPESPQRFMKSSSPITLNPYPTTTPPSNPNSCSSPLSTPAVTRMASKLNPSRSNDHSQNWTHDTIPKQQPFNKMAGSFQQQGTRYVSRQ</sequence>
<evidence type="ECO:0000259" key="2">
    <source>
        <dbReference type="PROSITE" id="PS50011"/>
    </source>
</evidence>
<accession>A0ABQ9YDX4</accession>
<proteinExistence type="predicted"/>
<feature type="compositionally biased region" description="Basic and acidic residues" evidence="1">
    <location>
        <begin position="895"/>
        <end position="1024"/>
    </location>
</feature>
<dbReference type="EC" id="2.7.11.1" evidence="4"/>
<dbReference type="EMBL" id="JARBJD010000014">
    <property type="protein sequence ID" value="KAK2961895.1"/>
    <property type="molecule type" value="Genomic_DNA"/>
</dbReference>
<dbReference type="Proteomes" id="UP001281761">
    <property type="component" value="Unassembled WGS sequence"/>
</dbReference>
<dbReference type="InterPro" id="IPR011009">
    <property type="entry name" value="Kinase-like_dom_sf"/>
</dbReference>
<feature type="domain" description="USP" evidence="3">
    <location>
        <begin position="422"/>
        <end position="801"/>
    </location>
</feature>
<dbReference type="InterPro" id="IPR050164">
    <property type="entry name" value="Peptidase_C19"/>
</dbReference>
<feature type="region of interest" description="Disordered" evidence="1">
    <location>
        <begin position="309"/>
        <end position="398"/>
    </location>
</feature>
<feature type="region of interest" description="Disordered" evidence="1">
    <location>
        <begin position="846"/>
        <end position="1025"/>
    </location>
</feature>
<feature type="compositionally biased region" description="Basic and acidic residues" evidence="1">
    <location>
        <begin position="846"/>
        <end position="875"/>
    </location>
</feature>
<keyword evidence="4" id="KW-0723">Serine/threonine-protein kinase</keyword>
<feature type="domain" description="Protein kinase" evidence="2">
    <location>
        <begin position="1"/>
        <end position="259"/>
    </location>
</feature>
<feature type="compositionally biased region" description="Low complexity" evidence="1">
    <location>
        <begin position="1449"/>
        <end position="1459"/>
    </location>
</feature>
<dbReference type="PANTHER" id="PTHR24006">
    <property type="entry name" value="UBIQUITIN CARBOXYL-TERMINAL HYDROLASE"/>
    <property type="match status" value="1"/>
</dbReference>
<protein>
    <submittedName>
        <fullName evidence="4">Serine/threonine protein kinase</fullName>
        <ecNumber evidence="4">2.7.11.1</ecNumber>
    </submittedName>
</protein>
<dbReference type="SUPFAM" id="SSF56112">
    <property type="entry name" value="Protein kinase-like (PK-like)"/>
    <property type="match status" value="1"/>
</dbReference>
<dbReference type="SMART" id="SM00220">
    <property type="entry name" value="S_TKc"/>
    <property type="match status" value="1"/>
</dbReference>
<keyword evidence="5" id="KW-1185">Reference proteome</keyword>
<dbReference type="Gene3D" id="3.90.70.10">
    <property type="entry name" value="Cysteine proteinases"/>
    <property type="match status" value="1"/>
</dbReference>
<dbReference type="Gene3D" id="1.10.510.10">
    <property type="entry name" value="Transferase(Phosphotransferase) domain 1"/>
    <property type="match status" value="1"/>
</dbReference>
<feature type="compositionally biased region" description="Pro residues" evidence="1">
    <location>
        <begin position="381"/>
        <end position="392"/>
    </location>
</feature>
<dbReference type="PROSITE" id="PS50235">
    <property type="entry name" value="USP_3"/>
    <property type="match status" value="1"/>
</dbReference>
<dbReference type="Pfam" id="PF00069">
    <property type="entry name" value="Pkinase"/>
    <property type="match status" value="1"/>
</dbReference>
<dbReference type="Pfam" id="PF00443">
    <property type="entry name" value="UCH"/>
    <property type="match status" value="1"/>
</dbReference>
<dbReference type="GO" id="GO:0004674">
    <property type="term" value="F:protein serine/threonine kinase activity"/>
    <property type="evidence" value="ECO:0007669"/>
    <property type="project" value="UniProtKB-KW"/>
</dbReference>
<evidence type="ECO:0000259" key="3">
    <source>
        <dbReference type="PROSITE" id="PS50235"/>
    </source>
</evidence>
<dbReference type="InterPro" id="IPR028889">
    <property type="entry name" value="USP"/>
</dbReference>
<keyword evidence="4" id="KW-0808">Transferase</keyword>
<name>A0ABQ9YDX4_9EUKA</name>
<dbReference type="InterPro" id="IPR018200">
    <property type="entry name" value="USP_CS"/>
</dbReference>
<gene>
    <name evidence="4" type="ORF">BLNAU_3332</name>
</gene>
<dbReference type="InterPro" id="IPR001394">
    <property type="entry name" value="Peptidase_C19_UCH"/>
</dbReference>
<feature type="region of interest" description="Disordered" evidence="1">
    <location>
        <begin position="1440"/>
        <end position="1509"/>
    </location>
</feature>
<feature type="compositionally biased region" description="Polar residues" evidence="1">
    <location>
        <begin position="1468"/>
        <end position="1509"/>
    </location>
</feature>
<feature type="compositionally biased region" description="Polar residues" evidence="1">
    <location>
        <begin position="331"/>
        <end position="342"/>
    </location>
</feature>
<evidence type="ECO:0000313" key="4">
    <source>
        <dbReference type="EMBL" id="KAK2961895.1"/>
    </source>
</evidence>
<dbReference type="PROSITE" id="PS50011">
    <property type="entry name" value="PROTEIN_KINASE_DOM"/>
    <property type="match status" value="1"/>
</dbReference>
<dbReference type="SUPFAM" id="SSF54001">
    <property type="entry name" value="Cysteine proteinases"/>
    <property type="match status" value="1"/>
</dbReference>
<reference evidence="4 5" key="1">
    <citation type="journal article" date="2022" name="bioRxiv">
        <title>Genomics of Preaxostyla Flagellates Illuminates Evolutionary Transitions and the Path Towards Mitochondrial Loss.</title>
        <authorList>
            <person name="Novak L.V.F."/>
            <person name="Treitli S.C."/>
            <person name="Pyrih J."/>
            <person name="Halakuc P."/>
            <person name="Pipaliya S.V."/>
            <person name="Vacek V."/>
            <person name="Brzon O."/>
            <person name="Soukal P."/>
            <person name="Eme L."/>
            <person name="Dacks J.B."/>
            <person name="Karnkowska A."/>
            <person name="Elias M."/>
            <person name="Hampl V."/>
        </authorList>
    </citation>
    <scope>NUCLEOTIDE SEQUENCE [LARGE SCALE GENOMIC DNA]</scope>
    <source>
        <strain evidence="4">NAU3</strain>
        <tissue evidence="4">Gut</tissue>
    </source>
</reference>
<dbReference type="InterPro" id="IPR008271">
    <property type="entry name" value="Ser/Thr_kinase_AS"/>
</dbReference>
<dbReference type="PROSITE" id="PS00973">
    <property type="entry name" value="USP_2"/>
    <property type="match status" value="1"/>
</dbReference>
<keyword evidence="4" id="KW-0418">Kinase</keyword>
<evidence type="ECO:0000256" key="1">
    <source>
        <dbReference type="SAM" id="MobiDB-lite"/>
    </source>
</evidence>
<comment type="caution">
    <text evidence="4">The sequence shown here is derived from an EMBL/GenBank/DDBJ whole genome shotgun (WGS) entry which is preliminary data.</text>
</comment>
<dbReference type="InterPro" id="IPR038765">
    <property type="entry name" value="Papain-like_cys_pep_sf"/>
</dbReference>
<feature type="compositionally biased region" description="Basic and acidic residues" evidence="1">
    <location>
        <begin position="1096"/>
        <end position="1122"/>
    </location>
</feature>